<dbReference type="GeneID" id="28960455"/>
<dbReference type="KEGG" id="fox:FOXG_19386"/>
<dbReference type="RefSeq" id="XP_018242779.1">
    <property type="nucleotide sequence ID" value="XM_018399599.1"/>
</dbReference>
<dbReference type="EMBL" id="DS231704">
    <property type="protein sequence ID" value="KNB06660.1"/>
    <property type="molecule type" value="Genomic_DNA"/>
</dbReference>
<dbReference type="KEGG" id="fox:FOXG_19749"/>
<evidence type="ECO:0000313" key="3">
    <source>
        <dbReference type="EMBL" id="KNB18959.1"/>
    </source>
</evidence>
<dbReference type="VEuPathDB" id="FungiDB:FOXG_19749"/>
<dbReference type="GeneID" id="28960092"/>
<dbReference type="RefSeq" id="XP_018257004.1">
    <property type="nucleotide sequence ID" value="XM_018402842.1"/>
</dbReference>
<gene>
    <name evidence="1" type="ORF">FOXG_19386</name>
    <name evidence="2" type="ORF">FOXG_19749</name>
    <name evidence="3" type="ORF">FOXG_22434</name>
</gene>
<protein>
    <submittedName>
        <fullName evidence="1">Uncharacterized protein</fullName>
    </submittedName>
</protein>
<organism evidence="1 4">
    <name type="scientific">Fusarium oxysporum f. sp. lycopersici (strain 4287 / CBS 123668 / FGSC 9935 / NRRL 34936)</name>
    <name type="common">Fusarium vascular wilt of tomato</name>
    <dbReference type="NCBI Taxonomy" id="426428"/>
    <lineage>
        <taxon>Eukaryota</taxon>
        <taxon>Fungi</taxon>
        <taxon>Dikarya</taxon>
        <taxon>Ascomycota</taxon>
        <taxon>Pezizomycotina</taxon>
        <taxon>Sordariomycetes</taxon>
        <taxon>Hypocreomycetidae</taxon>
        <taxon>Hypocreales</taxon>
        <taxon>Nectriaceae</taxon>
        <taxon>Fusarium</taxon>
        <taxon>Fusarium oxysporum species complex</taxon>
    </lineage>
</organism>
<reference evidence="1" key="2">
    <citation type="journal article" date="2010" name="Nature">
        <title>Comparative genomics reveals mobile pathogenicity chromosomes in Fusarium.</title>
        <authorList>
            <person name="Ma L.J."/>
            <person name="van der Does H.C."/>
            <person name="Borkovich K.A."/>
            <person name="Coleman J.J."/>
            <person name="Daboussi M.J."/>
            <person name="Di Pietro A."/>
            <person name="Dufresne M."/>
            <person name="Freitag M."/>
            <person name="Grabherr M."/>
            <person name="Henrissat B."/>
            <person name="Houterman P.M."/>
            <person name="Kang S."/>
            <person name="Shim W.B."/>
            <person name="Woloshuk C."/>
            <person name="Xie X."/>
            <person name="Xu J.R."/>
            <person name="Antoniw J."/>
            <person name="Baker S.E."/>
            <person name="Bluhm B.H."/>
            <person name="Breakspear A."/>
            <person name="Brown D.W."/>
            <person name="Butchko R.A."/>
            <person name="Chapman S."/>
            <person name="Coulson R."/>
            <person name="Coutinho P.M."/>
            <person name="Danchin E.G."/>
            <person name="Diener A."/>
            <person name="Gale L.R."/>
            <person name="Gardiner D.M."/>
            <person name="Goff S."/>
            <person name="Hammond-Kosack K.E."/>
            <person name="Hilburn K."/>
            <person name="Hua-Van A."/>
            <person name="Jonkers W."/>
            <person name="Kazan K."/>
            <person name="Kodira C.D."/>
            <person name="Koehrsen M."/>
            <person name="Kumar L."/>
            <person name="Lee Y.H."/>
            <person name="Li L."/>
            <person name="Manners J.M."/>
            <person name="Miranda-Saavedra D."/>
            <person name="Mukherjee M."/>
            <person name="Park G."/>
            <person name="Park J."/>
            <person name="Park S.Y."/>
            <person name="Proctor R.H."/>
            <person name="Regev A."/>
            <person name="Ruiz-Roldan M.C."/>
            <person name="Sain D."/>
            <person name="Sakthikumar S."/>
            <person name="Sykes S."/>
            <person name="Schwartz D.C."/>
            <person name="Turgeon B.G."/>
            <person name="Wapinski I."/>
            <person name="Yoder O."/>
            <person name="Young S."/>
            <person name="Zeng Q."/>
            <person name="Zhou S."/>
            <person name="Galagan J."/>
            <person name="Cuomo C.A."/>
            <person name="Kistler H.C."/>
            <person name="Rep M."/>
        </authorList>
    </citation>
    <scope>NUCLEOTIDE SEQUENCE [LARGE SCALE GENOMIC DNA]</scope>
    <source>
        <strain evidence="1">4287</strain>
    </source>
</reference>
<dbReference type="VEuPathDB" id="FungiDB:FOXG_19386"/>
<reference evidence="1" key="1">
    <citation type="submission" date="2007-04" db="EMBL/GenBank/DDBJ databases">
        <authorList>
            <consortium name="The Broad Institute Genome Sequencing Platform"/>
            <person name="Birren B."/>
            <person name="Lander E."/>
            <person name="Galagan J."/>
            <person name="Nusbaum C."/>
            <person name="Devon K."/>
            <person name="Ma L.-J."/>
            <person name="Jaffe D."/>
            <person name="Butler J."/>
            <person name="Alvarez P."/>
            <person name="Gnerre S."/>
            <person name="Grabherr M."/>
            <person name="Kleber M."/>
            <person name="Mauceli E."/>
            <person name="Brockman W."/>
            <person name="MacCallum I.A."/>
            <person name="Young S."/>
            <person name="LaButti K."/>
            <person name="DeCaprio D."/>
            <person name="Crawford M."/>
            <person name="Koehrsen M."/>
            <person name="Engels R."/>
            <person name="Montgomery P."/>
            <person name="Pearson M."/>
            <person name="Howarth C."/>
            <person name="Larson L."/>
            <person name="White J."/>
            <person name="O'Leary S."/>
            <person name="Kodira C."/>
            <person name="Zeng Q."/>
            <person name="Yandava C."/>
            <person name="Alvarado L."/>
            <person name="Kistler C."/>
            <person name="Shim W.-B."/>
            <person name="Kang S."/>
            <person name="Woloshuk C."/>
        </authorList>
    </citation>
    <scope>NUCLEOTIDE SEQUENCE</scope>
    <source>
        <strain evidence="1">4287</strain>
    </source>
</reference>
<dbReference type="VEuPathDB" id="FungiDB:FOXG_22434"/>
<evidence type="ECO:0000313" key="2">
    <source>
        <dbReference type="EMBL" id="KNB06660.1"/>
    </source>
</evidence>
<proteinExistence type="predicted"/>
<dbReference type="EMBL" id="DS231702">
    <property type="protein sequence ID" value="KNB04734.1"/>
    <property type="molecule type" value="Genomic_DNA"/>
</dbReference>
<name>A0A0J9UZL2_FUSO4</name>
<evidence type="ECO:0000313" key="1">
    <source>
        <dbReference type="EMBL" id="KNB04734.1"/>
    </source>
</evidence>
<dbReference type="Proteomes" id="UP000009097">
    <property type="component" value="Unassembled WGS sequence"/>
</dbReference>
<dbReference type="GeneID" id="28963140"/>
<dbReference type="AlphaFoldDB" id="A0A0J9UZL2"/>
<dbReference type="KEGG" id="fox:FOXG_22434"/>
<accession>A0A0J9UZL2</accession>
<dbReference type="RefSeq" id="XP_018244705.1">
    <property type="nucleotide sequence ID" value="XM_018400014.1"/>
</dbReference>
<sequence>MLTPFQNVGWLHFQPKEHFRVGSCPCTEIVAKRSPSLGVNDRKLLHFEPLGDWTGNF</sequence>
<evidence type="ECO:0000313" key="4">
    <source>
        <dbReference type="Proteomes" id="UP000009097"/>
    </source>
</evidence>
<dbReference type="EMBL" id="DS231729">
    <property type="protein sequence ID" value="KNB18959.1"/>
    <property type="molecule type" value="Genomic_DNA"/>
</dbReference>